<evidence type="ECO:0000256" key="1">
    <source>
        <dbReference type="SAM" id="MobiDB-lite"/>
    </source>
</evidence>
<keyword evidence="3" id="KW-1185">Reference proteome</keyword>
<feature type="region of interest" description="Disordered" evidence="1">
    <location>
        <begin position="15"/>
        <end position="151"/>
    </location>
</feature>
<reference evidence="2 3" key="1">
    <citation type="journal article" date="2015" name="Genome Biol. Evol.">
        <title>Comparative Genomics of a Bacterivorous Green Alga Reveals Evolutionary Causalities and Consequences of Phago-Mixotrophic Mode of Nutrition.</title>
        <authorList>
            <person name="Burns J.A."/>
            <person name="Paasch A."/>
            <person name="Narechania A."/>
            <person name="Kim E."/>
        </authorList>
    </citation>
    <scope>NUCLEOTIDE SEQUENCE [LARGE SCALE GENOMIC DNA]</scope>
    <source>
        <strain evidence="2 3">PLY_AMNH</strain>
    </source>
</reference>
<evidence type="ECO:0000313" key="2">
    <source>
        <dbReference type="EMBL" id="KAK3258138.1"/>
    </source>
</evidence>
<dbReference type="AlphaFoldDB" id="A0AAE0KRK3"/>
<evidence type="ECO:0000313" key="3">
    <source>
        <dbReference type="Proteomes" id="UP001190700"/>
    </source>
</evidence>
<sequence>MAVRMAAVGWMAESAEKVEAGGSSDRRPTSIKPTYWSKSNSDAVMKTCASTTTLGRGGGGEGGLRGGRGGENGGGEGREGGEGGDGGGDGAGGEGGGLGEGLGEEGGLGEGGLGQGGDGFGGIGGATGVLGGEGGGGDGAGGDGGTAPSTVLKQKLVASHEWNETYADHASLYENSGP</sequence>
<feature type="compositionally biased region" description="Basic and acidic residues" evidence="1">
    <location>
        <begin position="15"/>
        <end position="28"/>
    </location>
</feature>
<comment type="caution">
    <text evidence="2">The sequence shown here is derived from an EMBL/GenBank/DDBJ whole genome shotgun (WGS) entry which is preliminary data.</text>
</comment>
<feature type="compositionally biased region" description="Polar residues" evidence="1">
    <location>
        <begin position="36"/>
        <end position="53"/>
    </location>
</feature>
<organism evidence="2 3">
    <name type="scientific">Cymbomonas tetramitiformis</name>
    <dbReference type="NCBI Taxonomy" id="36881"/>
    <lineage>
        <taxon>Eukaryota</taxon>
        <taxon>Viridiplantae</taxon>
        <taxon>Chlorophyta</taxon>
        <taxon>Pyramimonadophyceae</taxon>
        <taxon>Pyramimonadales</taxon>
        <taxon>Pyramimonadaceae</taxon>
        <taxon>Cymbomonas</taxon>
    </lineage>
</organism>
<gene>
    <name evidence="2" type="ORF">CYMTET_32806</name>
</gene>
<feature type="compositionally biased region" description="Gly residues" evidence="1">
    <location>
        <begin position="83"/>
        <end position="145"/>
    </location>
</feature>
<accession>A0AAE0KRK3</accession>
<protein>
    <submittedName>
        <fullName evidence="2">Uncharacterized protein</fullName>
    </submittedName>
</protein>
<dbReference type="EMBL" id="LGRX02019785">
    <property type="protein sequence ID" value="KAK3258138.1"/>
    <property type="molecule type" value="Genomic_DNA"/>
</dbReference>
<proteinExistence type="predicted"/>
<name>A0AAE0KRK3_9CHLO</name>
<feature type="compositionally biased region" description="Gly residues" evidence="1">
    <location>
        <begin position="55"/>
        <end position="75"/>
    </location>
</feature>
<dbReference type="Proteomes" id="UP001190700">
    <property type="component" value="Unassembled WGS sequence"/>
</dbReference>